<feature type="region of interest" description="Disordered" evidence="1">
    <location>
        <begin position="1103"/>
        <end position="1142"/>
    </location>
</feature>
<dbReference type="Pfam" id="PF17921">
    <property type="entry name" value="Integrase_H2C2"/>
    <property type="match status" value="1"/>
</dbReference>
<dbReference type="RefSeq" id="XP_018008530.2">
    <property type="nucleotide sequence ID" value="XM_018153041.2"/>
</dbReference>
<dbReference type="KEGG" id="hazt:108666212"/>
<evidence type="ECO:0000256" key="1">
    <source>
        <dbReference type="SAM" id="MobiDB-lite"/>
    </source>
</evidence>
<organism evidence="3 4">
    <name type="scientific">Hyalella azteca</name>
    <name type="common">Amphipod</name>
    <dbReference type="NCBI Taxonomy" id="294128"/>
    <lineage>
        <taxon>Eukaryota</taxon>
        <taxon>Metazoa</taxon>
        <taxon>Ecdysozoa</taxon>
        <taxon>Arthropoda</taxon>
        <taxon>Crustacea</taxon>
        <taxon>Multicrustacea</taxon>
        <taxon>Malacostraca</taxon>
        <taxon>Eumalacostraca</taxon>
        <taxon>Peracarida</taxon>
        <taxon>Amphipoda</taxon>
        <taxon>Senticaudata</taxon>
        <taxon>Talitrida</taxon>
        <taxon>Talitroidea</taxon>
        <taxon>Hyalellidae</taxon>
        <taxon>Hyalella</taxon>
    </lineage>
</organism>
<dbReference type="Gene3D" id="1.10.340.70">
    <property type="match status" value="1"/>
</dbReference>
<feature type="compositionally biased region" description="Basic and acidic residues" evidence="1">
    <location>
        <begin position="131"/>
        <end position="144"/>
    </location>
</feature>
<keyword evidence="3" id="KW-1185">Reference proteome</keyword>
<reference evidence="4" key="1">
    <citation type="submission" date="2025-08" db="UniProtKB">
        <authorList>
            <consortium name="RefSeq"/>
        </authorList>
    </citation>
    <scope>IDENTIFICATION</scope>
    <source>
        <tissue evidence="4">Whole organism</tissue>
    </source>
</reference>
<gene>
    <name evidence="4" type="primary">LOC108666212</name>
</gene>
<dbReference type="Proteomes" id="UP000694843">
    <property type="component" value="Unplaced"/>
</dbReference>
<dbReference type="InterPro" id="IPR052160">
    <property type="entry name" value="Gypsy_RT_Integrase-like"/>
</dbReference>
<proteinExistence type="predicted"/>
<feature type="region of interest" description="Disordered" evidence="1">
    <location>
        <begin position="1"/>
        <end position="60"/>
    </location>
</feature>
<dbReference type="GeneID" id="108666212"/>
<name>A0A8B7N4L2_HYAAZ</name>
<feature type="compositionally biased region" description="Basic and acidic residues" evidence="1">
    <location>
        <begin position="1103"/>
        <end position="1114"/>
    </location>
</feature>
<feature type="compositionally biased region" description="Polar residues" evidence="1">
    <location>
        <begin position="1132"/>
        <end position="1142"/>
    </location>
</feature>
<dbReference type="OrthoDB" id="413122at2759"/>
<evidence type="ECO:0000259" key="2">
    <source>
        <dbReference type="Pfam" id="PF17921"/>
    </source>
</evidence>
<feature type="region of interest" description="Disordered" evidence="1">
    <location>
        <begin position="908"/>
        <end position="935"/>
    </location>
</feature>
<dbReference type="InterPro" id="IPR041588">
    <property type="entry name" value="Integrase_H2C2"/>
</dbReference>
<dbReference type="PANTHER" id="PTHR47266">
    <property type="entry name" value="ENDONUCLEASE-RELATED"/>
    <property type="match status" value="1"/>
</dbReference>
<feature type="domain" description="Integrase zinc-binding" evidence="2">
    <location>
        <begin position="215"/>
        <end position="266"/>
    </location>
</feature>
<protein>
    <submittedName>
        <fullName evidence="4">Uncharacterized protein LOC108666212</fullName>
    </submittedName>
</protein>
<accession>A0A8B7N4L2</accession>
<sequence>MASVEEEETPSFQSCSEQHDRESLRCVGGSAEDAGAGNENLGHTSSSVFPKRNDPCTKTGQLDGATSVIIRSDLATTAIRVPLASPVTSCDARHQTLVQVRPEEAAVGRSASAPPDAPRPPDAQSVYGEDELQRSHDTQGRARDLAPFLSPDDPDVDFYNGIFQYLSRKELPSNVEDSFKKIIKKRASMFFIIATGDGLGYNRNNPKCVVTRRDQQVKMVREAHIDPDGVHNGARKMYRKIFAKFYWRSVYTDVNSYVKACTKCQEEPNIQSASADLCVEEQTVMDLQDVWQKIEVRIHGPLRRSLQGSDHLVTLLDACSGYAVAQALPPHNLEANAASFLLHTFCRNGFPRQCHAVGMSASVFANLLSCYSSLRESCADTLASIRSSNPDEMSQLPGELVQLNDGNRAHRWTVIDEMIEEVVSRDGLSWDIEVQHQLFKLNLRPGAAGASAFSQMFGRCPAAGSASAASDAICSFTSQAKSRRHLHSATQQYRHCDETLASKISFRIHQRKHREAARRRAALQGETQKVNAMNPRIVPTKRKRKLRPVTKLKEEPTYFSRGPAGCTLNKKNHAAENARLQHISGLHLQPQLHPLPPQVVSHNLQRHPLQQQHLEQHSNIQLHFPRVSTLPQHIQPQYQSLPITTVLHQTNHFHECTGHQAEHHQQVVHQQQHSHVVSQQQPVPHQNNVQVQPYSQQTQILSINNECCVNTTSPEAVSVAGNSDKATIEIIHHPFDANEGRVITIESPSTTQAVSVDASIPHDSLDPKPKVEVQAGTHHDCLTASTVAAVKNLLMATKDERCLRGKYTRYSPETREEIARFALVRGIKEACRVWSSKLGSPLSESTVRNFFKKYKKFSVCDQESMGKYAVKYGLQRATAYYTKELGFVLKEGQMRKFKKLYLARAANSDEPEESDENKKRLSRFGSTSKRSYSKQMKEEIGQFAHQLGINMAMQHFSEKLQFPVKESTIRKFKKKFLENTNQAGPSNTNTSETSISEVSAIDQQIQINADDNVHERVSQTVLSSIAPSSGNVSTTNHFPYHQLYAHNAHSGSHHSSLSSNNLPMQGHSYPSNVTIHSNMNPVPYQPQTASSSSVIMNQSFHVEHHHQQQQHAEDGNSFQQQPQNYIDGYGPQLTSSNASAGQTPLGLPHSMQASMAPQNTVIQPQQLTLINPNVNNQSVTNNNQLHLQPLLHQHPTGLQQPHQTVQCFTGLSHNHVFENLSLSGEPLCLLKVSEHERNEPSHGVLNITTSTSKSVKTCSSNNPVNILTTAEHSSIINEDSSPSHFNKIKKSEHEHAIELDPSPTSPEFIQPRNTYRKLHQRSRRAAIVRRGNYVSYSPEVRAAIGKYAAEHGNLAAVKFYKEHHKIVIPESTVRGLKDKYLNKKLSGKNEVTWLGFAQRGRPMRLGKYDEVVRDCIQELVKSGEKVSSFLVIATAKQVLIREDASLLEENGGPIKLNPTWAKSFLRRMGLHHM</sequence>
<evidence type="ECO:0000313" key="4">
    <source>
        <dbReference type="RefSeq" id="XP_018008530.2"/>
    </source>
</evidence>
<feature type="compositionally biased region" description="Polar residues" evidence="1">
    <location>
        <begin position="924"/>
        <end position="934"/>
    </location>
</feature>
<evidence type="ECO:0000313" key="3">
    <source>
        <dbReference type="Proteomes" id="UP000694843"/>
    </source>
</evidence>
<feature type="region of interest" description="Disordered" evidence="1">
    <location>
        <begin position="101"/>
        <end position="149"/>
    </location>
</feature>